<dbReference type="GO" id="GO:0005576">
    <property type="term" value="C:extracellular region"/>
    <property type="evidence" value="ECO:0007669"/>
    <property type="project" value="TreeGrafter"/>
</dbReference>
<dbReference type="EMBL" id="BLAH01000026">
    <property type="protein sequence ID" value="GES35734.1"/>
    <property type="molecule type" value="Genomic_DNA"/>
</dbReference>
<dbReference type="Pfam" id="PF11887">
    <property type="entry name" value="Mce4_CUP1"/>
    <property type="match status" value="1"/>
</dbReference>
<dbReference type="InterPro" id="IPR005693">
    <property type="entry name" value="Mce"/>
</dbReference>
<reference evidence="3 5" key="1">
    <citation type="journal article" date="2018" name="Biodegradation">
        <title>1,4-Dioxane degradation characteristics of Rhodococcus aetherivorans JCM 14343.</title>
        <authorList>
            <person name="Inoue D."/>
            <person name="Tsunoda T."/>
            <person name="Yamamoto N."/>
            <person name="Ike M."/>
            <person name="Sei K."/>
        </authorList>
    </citation>
    <scope>NUCLEOTIDE SEQUENCE [LARGE SCALE GENOMIC DNA]</scope>
    <source>
        <strain evidence="3 5">JCM 14343</strain>
    </source>
</reference>
<dbReference type="Proteomes" id="UP001163947">
    <property type="component" value="Chromosome"/>
</dbReference>
<dbReference type="EMBL" id="CP106982">
    <property type="protein sequence ID" value="UYF93643.1"/>
    <property type="molecule type" value="Genomic_DNA"/>
</dbReference>
<feature type="domain" description="Mammalian cell entry C-terminal" evidence="2">
    <location>
        <begin position="122"/>
        <end position="310"/>
    </location>
</feature>
<evidence type="ECO:0000313" key="4">
    <source>
        <dbReference type="EMBL" id="UYF93643.1"/>
    </source>
</evidence>
<accession>A0A059MUJ3</accession>
<reference evidence="4" key="3">
    <citation type="submission" date="2022-09" db="EMBL/GenBank/DDBJ databases">
        <title>The genome sequence of Rhodococcus aetherivorans N1.</title>
        <authorList>
            <person name="Jiang W."/>
        </authorList>
    </citation>
    <scope>NUCLEOTIDE SEQUENCE</scope>
    <source>
        <strain evidence="4">N1</strain>
    </source>
</reference>
<dbReference type="NCBIfam" id="TIGR00996">
    <property type="entry name" value="Mtu_fam_mce"/>
    <property type="match status" value="1"/>
</dbReference>
<name>A0A059MUJ3_9NOCA</name>
<proteinExistence type="predicted"/>
<accession>N1M4E2</accession>
<dbReference type="Pfam" id="PF02470">
    <property type="entry name" value="MlaD"/>
    <property type="match status" value="1"/>
</dbReference>
<dbReference type="GeneID" id="83623734"/>
<dbReference type="InterPro" id="IPR024516">
    <property type="entry name" value="Mce_C"/>
</dbReference>
<evidence type="ECO:0000259" key="1">
    <source>
        <dbReference type="Pfam" id="PF02470"/>
    </source>
</evidence>
<organism evidence="4 6">
    <name type="scientific">Rhodococcus aetherivorans</name>
    <dbReference type="NCBI Taxonomy" id="191292"/>
    <lineage>
        <taxon>Bacteria</taxon>
        <taxon>Bacillati</taxon>
        <taxon>Actinomycetota</taxon>
        <taxon>Actinomycetes</taxon>
        <taxon>Mycobacteriales</taxon>
        <taxon>Nocardiaceae</taxon>
        <taxon>Rhodococcus</taxon>
    </lineage>
</organism>
<dbReference type="InterPro" id="IPR003399">
    <property type="entry name" value="Mce/MlaD"/>
</dbReference>
<sequence length="471" mass="49951">MMLSKFVRIQLAIFSVLTVVGLLVMSLQYVRLPQLLGVGRYTVIVELPSTGGLYPHANVTYRGNTVGVVDKVQLSPAGVEAILSIDSDRSIPADVDAAVRSVSAVGEQYVDFVPPQDGSNGEYLSDGDVIPADRTSVPQEVGELLDQADVLLASISDTRLRTVVDESFDAFNGSGPDLQRLIDSTRLFVQEASAGSEQTKALLDQLGPLLDTQVVTSDAIRSWTRDMLTFTDGLRAADTDLRAVLAKGPGAAAEAEQLLQDLRPTLPLLLANMVGVGEVGVLYNAGIEQILVLYPPMTTALITAAGSGPAEDGAVVDFHLQLHDPPPCLSGFLPPEQWRSPADTTMVDTPGEVYCKLPQSDPNAVRGARNLPCMEFPGRRAPTPEACRNGYQPEYLDNPWRGAPTPVQSEGDMPVPASHATGTGAAAPAGVTARGIDPATGTYIGPDGTVYRNVDTGPETSLETYMKAQQG</sequence>
<evidence type="ECO:0000313" key="5">
    <source>
        <dbReference type="Proteomes" id="UP000325466"/>
    </source>
</evidence>
<dbReference type="PANTHER" id="PTHR33371:SF16">
    <property type="entry name" value="MCE-FAMILY PROTEIN MCE3F"/>
    <property type="match status" value="1"/>
</dbReference>
<evidence type="ECO:0000313" key="6">
    <source>
        <dbReference type="Proteomes" id="UP001163947"/>
    </source>
</evidence>
<evidence type="ECO:0000259" key="2">
    <source>
        <dbReference type="Pfam" id="PF11887"/>
    </source>
</evidence>
<protein>
    <submittedName>
        <fullName evidence="3 4">MCE family protein</fullName>
    </submittedName>
</protein>
<gene>
    <name evidence="4" type="ORF">OCS65_24940</name>
    <name evidence="3" type="ORF">RAJCM14343_0983</name>
</gene>
<keyword evidence="5" id="KW-1185">Reference proteome</keyword>
<evidence type="ECO:0000313" key="3">
    <source>
        <dbReference type="EMBL" id="GES35734.1"/>
    </source>
</evidence>
<reference evidence="3" key="2">
    <citation type="submission" date="2019-10" db="EMBL/GenBank/DDBJ databases">
        <title>Draft genome sequence of Rhodococcus aetherivorans JCM 14343.</title>
        <authorList>
            <person name="Inoue D."/>
            <person name="Nakazawa M."/>
            <person name="Yamamoto N."/>
            <person name="Sei K."/>
            <person name="Ike M."/>
        </authorList>
    </citation>
    <scope>NUCLEOTIDE SEQUENCE</scope>
    <source>
        <strain evidence="3">JCM 14343</strain>
    </source>
</reference>
<feature type="domain" description="Mce/MlaD" evidence="1">
    <location>
        <begin position="40"/>
        <end position="115"/>
    </location>
</feature>
<dbReference type="RefSeq" id="WP_006937877.1">
    <property type="nucleotide sequence ID" value="NZ_BAAAYP010000041.1"/>
</dbReference>
<dbReference type="AlphaFoldDB" id="A0A059MUJ3"/>
<dbReference type="PANTHER" id="PTHR33371">
    <property type="entry name" value="INTERMEMBRANE PHOSPHOLIPID TRANSPORT SYSTEM BINDING PROTEIN MLAD-RELATED"/>
    <property type="match status" value="1"/>
</dbReference>
<dbReference type="InterPro" id="IPR052336">
    <property type="entry name" value="MlaD_Phospholipid_Transporter"/>
</dbReference>
<dbReference type="Proteomes" id="UP000325466">
    <property type="component" value="Unassembled WGS sequence"/>
</dbReference>